<evidence type="ECO:0000259" key="2">
    <source>
        <dbReference type="PROSITE" id="PS50003"/>
    </source>
</evidence>
<feature type="domain" description="PH" evidence="2">
    <location>
        <begin position="856"/>
        <end position="954"/>
    </location>
</feature>
<keyword evidence="5" id="KW-1185">Reference proteome</keyword>
<feature type="compositionally biased region" description="Polar residues" evidence="1">
    <location>
        <begin position="179"/>
        <end position="188"/>
    </location>
</feature>
<comment type="caution">
    <text evidence="4">The sequence shown here is derived from an EMBL/GenBank/DDBJ whole genome shotgun (WGS) entry which is preliminary data.</text>
</comment>
<dbReference type="PANTHER" id="PTHR47644:SF1">
    <property type="entry name" value="PDZ DOMAIN-CONTAINING PROTEIN"/>
    <property type="match status" value="1"/>
</dbReference>
<dbReference type="SMART" id="SM00228">
    <property type="entry name" value="PDZ"/>
    <property type="match status" value="1"/>
</dbReference>
<dbReference type="OrthoDB" id="2157866at2759"/>
<dbReference type="Pfam" id="PF00595">
    <property type="entry name" value="PDZ"/>
    <property type="match status" value="1"/>
</dbReference>
<feature type="compositionally biased region" description="Low complexity" evidence="1">
    <location>
        <begin position="102"/>
        <end position="120"/>
    </location>
</feature>
<feature type="compositionally biased region" description="Basic and acidic residues" evidence="1">
    <location>
        <begin position="463"/>
        <end position="496"/>
    </location>
</feature>
<sequence>MSETSTTTEDYATATENNSGTDTSSRQLPRLDSGPQASITTTAQPSTGGSSFESGSSLYSFARADATEDIQQVPCSPPPIEEEEKERVPEEVEEKKHKDVDSVSGESSSCGSYSVDGSSGEKQGASDHSGRCSTPGDYESPTEHQQTASKNRKWSDEEIVKAKKGFKLELSPHRETAATVPTVTSPQARGTWPRKSPAKDEEAMTPRRSKSRCKSPVQPQGKRTPSNQISNGVEEGSSEESNGECVCGKSRRPRESPRRKTGGGRSPTSHARTTTRRRSNSGEATETCRRRYSAAAAKSPSPVSHSHAEDACHSGHVCCHGDIVKSPDHSTLHVCVPDRTKSPGGSPGHHIGKSKGAVSPESARLKALSAESLRSVSPGSDSVFYSEHSSNTYTLTEQHSAVSLCHHCGRQVECTASVPAAQSTAAVERTASGDIVQPPAGFADSPRAPHRAARIYKKADKRFRSEERRHHARMHAEAVRAKSEERGKDEQKEKTSTRPITRSTDASMEKLRCSPSSLGSDEDDCTGYYTKPFLCGIWVYIGSTEELQAWQRFDAKDPNKGEDRRPSVESTHSEQEFRRRYQAITHRMVHRKSSLEMYRRLASKSFADSVAPLRCQLQEVLRQMCMLWCRQNSLDSVINKKFPESDKRIMVRRVSGEFGFRIHGSRPVVVSAIEPATPAESSGLEVGDIVISVNKINVLDASHSEVVKLAHAGSDTLELEVARTCNVFEPEPILQKPVKSGSLLKLSAGCKMRAVWVPRFFVLKHDNCVYYYKTEKESQPLGALHLADYIVTLTPDSGQPYSFRLSKKGSSGLHLAADSAKEAEDWVALLGDAAAQKNEEIVDEEYLKSPPTRIPQPDCVGTLCTLAHHHGKTWKRRFCVLKDACLYFYNDINAEAPSGMSCLHGYKVQSSASGPKRFAFELNPPEPFLRHFFFYAETELDKKRWLAALEYSIDRWIKVG</sequence>
<dbReference type="InterPro" id="IPR001849">
    <property type="entry name" value="PH_domain"/>
</dbReference>
<gene>
    <name evidence="4" type="ORF">LSTR_LSTR004692</name>
</gene>
<feature type="domain" description="PH" evidence="2">
    <location>
        <begin position="736"/>
        <end position="835"/>
    </location>
</feature>
<dbReference type="SMR" id="A0A482WU32"/>
<evidence type="ECO:0000256" key="1">
    <source>
        <dbReference type="SAM" id="MobiDB-lite"/>
    </source>
</evidence>
<feature type="region of interest" description="Disordered" evidence="1">
    <location>
        <begin position="554"/>
        <end position="576"/>
    </location>
</feature>
<feature type="region of interest" description="Disordered" evidence="1">
    <location>
        <begin position="463"/>
        <end position="518"/>
    </location>
</feature>
<feature type="compositionally biased region" description="Polar residues" evidence="1">
    <location>
        <begin position="497"/>
        <end position="506"/>
    </location>
</feature>
<dbReference type="InterPro" id="IPR001478">
    <property type="entry name" value="PDZ"/>
</dbReference>
<feature type="compositionally biased region" description="Low complexity" evidence="1">
    <location>
        <begin position="1"/>
        <end position="16"/>
    </location>
</feature>
<feature type="region of interest" description="Disordered" evidence="1">
    <location>
        <begin position="340"/>
        <end position="361"/>
    </location>
</feature>
<evidence type="ECO:0000313" key="4">
    <source>
        <dbReference type="EMBL" id="RZF37004.1"/>
    </source>
</evidence>
<feature type="compositionally biased region" description="Polar residues" evidence="1">
    <location>
        <begin position="17"/>
        <end position="27"/>
    </location>
</feature>
<dbReference type="InterPro" id="IPR011993">
    <property type="entry name" value="PH-like_dom_sf"/>
</dbReference>
<dbReference type="EMBL" id="QKKF02025464">
    <property type="protein sequence ID" value="RZF37004.1"/>
    <property type="molecule type" value="Genomic_DNA"/>
</dbReference>
<organism evidence="4 5">
    <name type="scientific">Laodelphax striatellus</name>
    <name type="common">Small brown planthopper</name>
    <name type="synonym">Delphax striatella</name>
    <dbReference type="NCBI Taxonomy" id="195883"/>
    <lineage>
        <taxon>Eukaryota</taxon>
        <taxon>Metazoa</taxon>
        <taxon>Ecdysozoa</taxon>
        <taxon>Arthropoda</taxon>
        <taxon>Hexapoda</taxon>
        <taxon>Insecta</taxon>
        <taxon>Pterygota</taxon>
        <taxon>Neoptera</taxon>
        <taxon>Paraneoptera</taxon>
        <taxon>Hemiptera</taxon>
        <taxon>Auchenorrhyncha</taxon>
        <taxon>Fulgoroidea</taxon>
        <taxon>Delphacidae</taxon>
        <taxon>Criomorphinae</taxon>
        <taxon>Laodelphax</taxon>
    </lineage>
</organism>
<dbReference type="InParanoid" id="A0A482WU32"/>
<dbReference type="STRING" id="195883.A0A482WU32"/>
<dbReference type="AlphaFoldDB" id="A0A482WU32"/>
<accession>A0A482WU32</accession>
<feature type="compositionally biased region" description="Basic and acidic residues" evidence="1">
    <location>
        <begin position="153"/>
        <end position="176"/>
    </location>
</feature>
<dbReference type="SUPFAM" id="SSF50729">
    <property type="entry name" value="PH domain-like"/>
    <property type="match status" value="2"/>
</dbReference>
<dbReference type="InterPro" id="IPR036034">
    <property type="entry name" value="PDZ_sf"/>
</dbReference>
<feature type="compositionally biased region" description="Basic and acidic residues" evidence="1">
    <location>
        <begin position="85"/>
        <end position="101"/>
    </location>
</feature>
<feature type="compositionally biased region" description="Low complexity" evidence="1">
    <location>
        <begin position="293"/>
        <end position="305"/>
    </location>
</feature>
<evidence type="ECO:0008006" key="6">
    <source>
        <dbReference type="Google" id="ProtNLM"/>
    </source>
</evidence>
<dbReference type="Pfam" id="PF00169">
    <property type="entry name" value="PH"/>
    <property type="match status" value="2"/>
</dbReference>
<dbReference type="PROSITE" id="PS50106">
    <property type="entry name" value="PDZ"/>
    <property type="match status" value="1"/>
</dbReference>
<reference evidence="4 5" key="1">
    <citation type="journal article" date="2017" name="Gigascience">
        <title>Genome sequence of the small brown planthopper, Laodelphax striatellus.</title>
        <authorList>
            <person name="Zhu J."/>
            <person name="Jiang F."/>
            <person name="Wang X."/>
            <person name="Yang P."/>
            <person name="Bao Y."/>
            <person name="Zhao W."/>
            <person name="Wang W."/>
            <person name="Lu H."/>
            <person name="Wang Q."/>
            <person name="Cui N."/>
            <person name="Li J."/>
            <person name="Chen X."/>
            <person name="Luo L."/>
            <person name="Yu J."/>
            <person name="Kang L."/>
            <person name="Cui F."/>
        </authorList>
    </citation>
    <scope>NUCLEOTIDE SEQUENCE [LARGE SCALE GENOMIC DNA]</scope>
    <source>
        <strain evidence="4">Lst14</strain>
    </source>
</reference>
<feature type="domain" description="PDZ" evidence="3">
    <location>
        <begin position="648"/>
        <end position="725"/>
    </location>
</feature>
<protein>
    <recommendedName>
        <fullName evidence="6">PDZ domain-containing protein</fullName>
    </recommendedName>
</protein>
<feature type="compositionally biased region" description="Polar residues" evidence="1">
    <location>
        <begin position="35"/>
        <end position="45"/>
    </location>
</feature>
<feature type="compositionally biased region" description="Polar residues" evidence="1">
    <location>
        <begin position="217"/>
        <end position="229"/>
    </location>
</feature>
<evidence type="ECO:0000313" key="5">
    <source>
        <dbReference type="Proteomes" id="UP000291343"/>
    </source>
</evidence>
<feature type="region of interest" description="Disordered" evidence="1">
    <location>
        <begin position="1"/>
        <end position="307"/>
    </location>
</feature>
<dbReference type="PROSITE" id="PS50003">
    <property type="entry name" value="PH_DOMAIN"/>
    <property type="match status" value="2"/>
</dbReference>
<dbReference type="Proteomes" id="UP000291343">
    <property type="component" value="Unassembled WGS sequence"/>
</dbReference>
<dbReference type="PANTHER" id="PTHR47644">
    <property type="entry name" value="AGAP008221-PA"/>
    <property type="match status" value="1"/>
</dbReference>
<dbReference type="SMART" id="SM00233">
    <property type="entry name" value="PH"/>
    <property type="match status" value="2"/>
</dbReference>
<name>A0A482WU32_LAOST</name>
<dbReference type="Gene3D" id="2.30.42.10">
    <property type="match status" value="1"/>
</dbReference>
<feature type="compositionally biased region" description="Low complexity" evidence="1">
    <location>
        <begin position="46"/>
        <end position="60"/>
    </location>
</feature>
<evidence type="ECO:0000259" key="3">
    <source>
        <dbReference type="PROSITE" id="PS50106"/>
    </source>
</evidence>
<dbReference type="SUPFAM" id="SSF50156">
    <property type="entry name" value="PDZ domain-like"/>
    <property type="match status" value="1"/>
</dbReference>
<dbReference type="Gene3D" id="2.30.29.30">
    <property type="entry name" value="Pleckstrin-homology domain (PH domain)/Phosphotyrosine-binding domain (PTB)"/>
    <property type="match status" value="2"/>
</dbReference>
<proteinExistence type="predicted"/>